<keyword evidence="2" id="KW-1185">Reference proteome</keyword>
<evidence type="ECO:0000313" key="1">
    <source>
        <dbReference type="EMBL" id="PKT67039.1"/>
    </source>
</evidence>
<evidence type="ECO:0000313" key="2">
    <source>
        <dbReference type="Proteomes" id="UP000236178"/>
    </source>
</evidence>
<name>A0A2I0SAT8_9ACTN</name>
<proteinExistence type="predicted"/>
<dbReference type="AlphaFoldDB" id="A0A2I0SAT8"/>
<reference evidence="1 2" key="1">
    <citation type="submission" date="2017-12" db="EMBL/GenBank/DDBJ databases">
        <title>Streptomyces populusis sp. nov., a novel endophytic actinobacterium isolated from stems of Populus adenopoda Maxim.</title>
        <authorList>
            <person name="Wang Z."/>
        </authorList>
    </citation>
    <scope>NUCLEOTIDE SEQUENCE [LARGE SCALE GENOMIC DNA]</scope>
    <source>
        <strain evidence="1 2">A249</strain>
    </source>
</reference>
<sequence>MSCGTRVQHSARAILMAPASSVSSLGDQLRTAGTANCSAACDSATLRRSAPSPVLRLLWLRTPLPNFVCAWRRSRAGRRGCRVGRSSAAGVGGLWGSGLSVVRAAGGVCPGFWFGVRPGSPCRGRPGLVRCGCRPPRSLCPAG</sequence>
<dbReference type="Proteomes" id="UP000236178">
    <property type="component" value="Unassembled WGS sequence"/>
</dbReference>
<protein>
    <submittedName>
        <fullName evidence="1">Uncharacterized protein</fullName>
    </submittedName>
</protein>
<comment type="caution">
    <text evidence="1">The sequence shown here is derived from an EMBL/GenBank/DDBJ whole genome shotgun (WGS) entry which is preliminary data.</text>
</comment>
<organism evidence="1 2">
    <name type="scientific">Streptomyces populi</name>
    <dbReference type="NCBI Taxonomy" id="2058924"/>
    <lineage>
        <taxon>Bacteria</taxon>
        <taxon>Bacillati</taxon>
        <taxon>Actinomycetota</taxon>
        <taxon>Actinomycetes</taxon>
        <taxon>Kitasatosporales</taxon>
        <taxon>Streptomycetaceae</taxon>
        <taxon>Streptomyces</taxon>
    </lineage>
</organism>
<gene>
    <name evidence="1" type="ORF">CW362_42650</name>
</gene>
<accession>A0A2I0SAT8</accession>
<dbReference type="EMBL" id="PJOS01000242">
    <property type="protein sequence ID" value="PKT67039.1"/>
    <property type="molecule type" value="Genomic_DNA"/>
</dbReference>